<accession>A0AAD7JIH0</accession>
<gene>
    <name evidence="1" type="ORF">DFH07DRAFT_770547</name>
</gene>
<dbReference type="Proteomes" id="UP001215280">
    <property type="component" value="Unassembled WGS sequence"/>
</dbReference>
<sequence length="172" mass="19102">MSTRVDRGVDRGRQRGWERSEWVSMRVLELTGPLPSSVEGGVILMDDMGAPTGESHILRAAVQSTRARLTSVHDAGLDPGSLEFFVRYIAPSYHLPPSSSSSPAHAVHRPRTVIFRCDFPVPFTKLVTTESGQIRIYGMRFFDEKEPYWGNVSKAFVGAANGHLTARNVKIF</sequence>
<proteinExistence type="predicted"/>
<evidence type="ECO:0000313" key="1">
    <source>
        <dbReference type="EMBL" id="KAJ7764142.1"/>
    </source>
</evidence>
<keyword evidence="2" id="KW-1185">Reference proteome</keyword>
<organism evidence="1 2">
    <name type="scientific">Mycena maculata</name>
    <dbReference type="NCBI Taxonomy" id="230809"/>
    <lineage>
        <taxon>Eukaryota</taxon>
        <taxon>Fungi</taxon>
        <taxon>Dikarya</taxon>
        <taxon>Basidiomycota</taxon>
        <taxon>Agaricomycotina</taxon>
        <taxon>Agaricomycetes</taxon>
        <taxon>Agaricomycetidae</taxon>
        <taxon>Agaricales</taxon>
        <taxon>Marasmiineae</taxon>
        <taxon>Mycenaceae</taxon>
        <taxon>Mycena</taxon>
    </lineage>
</organism>
<reference evidence="1" key="1">
    <citation type="submission" date="2023-03" db="EMBL/GenBank/DDBJ databases">
        <title>Massive genome expansion in bonnet fungi (Mycena s.s.) driven by repeated elements and novel gene families across ecological guilds.</title>
        <authorList>
            <consortium name="Lawrence Berkeley National Laboratory"/>
            <person name="Harder C.B."/>
            <person name="Miyauchi S."/>
            <person name="Viragh M."/>
            <person name="Kuo A."/>
            <person name="Thoen E."/>
            <person name="Andreopoulos B."/>
            <person name="Lu D."/>
            <person name="Skrede I."/>
            <person name="Drula E."/>
            <person name="Henrissat B."/>
            <person name="Morin E."/>
            <person name="Kohler A."/>
            <person name="Barry K."/>
            <person name="LaButti K."/>
            <person name="Morin E."/>
            <person name="Salamov A."/>
            <person name="Lipzen A."/>
            <person name="Mereny Z."/>
            <person name="Hegedus B."/>
            <person name="Baldrian P."/>
            <person name="Stursova M."/>
            <person name="Weitz H."/>
            <person name="Taylor A."/>
            <person name="Grigoriev I.V."/>
            <person name="Nagy L.G."/>
            <person name="Martin F."/>
            <person name="Kauserud H."/>
        </authorList>
    </citation>
    <scope>NUCLEOTIDE SEQUENCE</scope>
    <source>
        <strain evidence="1">CBHHK188m</strain>
    </source>
</reference>
<comment type="caution">
    <text evidence="1">The sequence shown here is derived from an EMBL/GenBank/DDBJ whole genome shotgun (WGS) entry which is preliminary data.</text>
</comment>
<dbReference type="AlphaFoldDB" id="A0AAD7JIH0"/>
<name>A0AAD7JIH0_9AGAR</name>
<protein>
    <submittedName>
        <fullName evidence="1">Uncharacterized protein</fullName>
    </submittedName>
</protein>
<evidence type="ECO:0000313" key="2">
    <source>
        <dbReference type="Proteomes" id="UP001215280"/>
    </source>
</evidence>
<dbReference type="EMBL" id="JARJLG010000038">
    <property type="protein sequence ID" value="KAJ7764142.1"/>
    <property type="molecule type" value="Genomic_DNA"/>
</dbReference>